<keyword evidence="6" id="KW-1185">Reference proteome</keyword>
<feature type="compositionally biased region" description="Basic and acidic residues" evidence="1">
    <location>
        <begin position="317"/>
        <end position="332"/>
    </location>
</feature>
<evidence type="ECO:0000313" key="6">
    <source>
        <dbReference type="Proteomes" id="UP000504638"/>
    </source>
</evidence>
<dbReference type="InterPro" id="IPR056031">
    <property type="entry name" value="DUF7612"/>
</dbReference>
<feature type="compositionally biased region" description="Pro residues" evidence="1">
    <location>
        <begin position="384"/>
        <end position="394"/>
    </location>
</feature>
<evidence type="ECO:0000259" key="2">
    <source>
        <dbReference type="Pfam" id="PF24586"/>
    </source>
</evidence>
<dbReference type="EMBL" id="ML975150">
    <property type="protein sequence ID" value="KAF1816172.1"/>
    <property type="molecule type" value="Genomic_DNA"/>
</dbReference>
<feature type="compositionally biased region" description="Basic and acidic residues" evidence="1">
    <location>
        <begin position="141"/>
        <end position="158"/>
    </location>
</feature>
<feature type="compositionally biased region" description="Low complexity" evidence="1">
    <location>
        <begin position="291"/>
        <end position="302"/>
    </location>
</feature>
<organism evidence="5">
    <name type="scientific">Eremomyces bilateralis CBS 781.70</name>
    <dbReference type="NCBI Taxonomy" id="1392243"/>
    <lineage>
        <taxon>Eukaryota</taxon>
        <taxon>Fungi</taxon>
        <taxon>Dikarya</taxon>
        <taxon>Ascomycota</taxon>
        <taxon>Pezizomycotina</taxon>
        <taxon>Dothideomycetes</taxon>
        <taxon>Dothideomycetes incertae sedis</taxon>
        <taxon>Eremomycetales</taxon>
        <taxon>Eremomycetaceae</taxon>
        <taxon>Eremomyces</taxon>
    </lineage>
</organism>
<dbReference type="Proteomes" id="UP000504638">
    <property type="component" value="Unplaced"/>
</dbReference>
<evidence type="ECO:0000313" key="7">
    <source>
        <dbReference type="RefSeq" id="XP_033537803.1"/>
    </source>
</evidence>
<feature type="compositionally biased region" description="Polar residues" evidence="1">
    <location>
        <begin position="89"/>
        <end position="101"/>
    </location>
</feature>
<gene>
    <name evidence="5 7" type="ORF">P152DRAFT_510985</name>
</gene>
<feature type="domain" description="DUF7611" evidence="2">
    <location>
        <begin position="692"/>
        <end position="813"/>
    </location>
</feature>
<feature type="domain" description="DUF7612" evidence="3">
    <location>
        <begin position="862"/>
        <end position="970"/>
    </location>
</feature>
<dbReference type="Pfam" id="PF24588">
    <property type="entry name" value="DUF7613"/>
    <property type="match status" value="1"/>
</dbReference>
<feature type="compositionally biased region" description="Polar residues" evidence="1">
    <location>
        <begin position="192"/>
        <end position="202"/>
    </location>
</feature>
<reference evidence="7" key="3">
    <citation type="submission" date="2025-04" db="UniProtKB">
        <authorList>
            <consortium name="RefSeq"/>
        </authorList>
    </citation>
    <scope>IDENTIFICATION</scope>
    <source>
        <strain evidence="7">CBS 781.70</strain>
    </source>
</reference>
<feature type="compositionally biased region" description="Polar residues" evidence="1">
    <location>
        <begin position="254"/>
        <end position="265"/>
    </location>
</feature>
<name>A0A6G1GDR9_9PEZI</name>
<dbReference type="InterPro" id="IPR056032">
    <property type="entry name" value="DUF7613"/>
</dbReference>
<sequence>MSTMGDDGDVDHKRFARPKWLTKPTHKSASKEKGRPGDIPQPFYTSASNQLSDDVQDFLKPSTTKARSFAPKLAPKIDIAAAQRYPTANDVNTSRTPSSIKGRSARNRARLNVAWDDGALEIMGYGGDDCDEPTMAISKSKARDVGARNAAKKPEPRWEPPPVRMSLEDHTLRPTRGNVSEPVGNSGDLERSNTLPPNQRSSWAIVPPSLTVSTTVGADDDDDDFQPKPLQRAPTGWSDYLEEEDDLPAKSPKSPISPTQVLQQRMRQEEGRILHQVRRSQLLELPDDLSDLSLGDALGPSGTSATQPKQPPAPGPKPDKYAGKSTREEKRSSASPLREPTLPRIESHDAPSSGSDFSASKHPEPRNIPPPPTRYLSADAVPVQPHPRTGPPPAGSYTTPSPNFHARLSPGYREEYQTPPGPFPLSINEPHPPSVDPQARTASRPSADRPPSRPPRSPGLIQTQNHPPNSLPYFSAAKIDQEEALSQLTPDSVKNPTSATADMSLIDFADRIGHMRRIFPLTAERESPIAQFTAKQWLRAAVWWFLRARQRFEELIRARAKAQHSLDSPGTQQLDQGHVDLGKTFWILEDVLPSHKQLQDYMSVDDDSQKAAAQAAGDQYAAGIFSEASTLRGQMKLLASSMTRNKLMPPHEVLIQGLDQLIWIRYPKLPFPEIPAVAMSCIGHDLLPFDDARVLFTMTVADTHEYFCLHRCFVLVTIDPDYMQDVEIKKMPALLTILRRRGTHDMKLTLATQNDTINFIYEDKLPWDDIVALNRSRPEMRIALPSPWPNDTYLMIALNPSDFTTIRKAYDSTYAAATAIEQQRNETLLYQGILREFYFKFLQGPAHQNGPQSHPPERPSIYNFPSGAFPSTSIHIFGVYTRRPVHSGGYRSESLSGFRVVITTTGYKSMNTLTLTFPATQPEHLGSYMDASGFPVLVMFHYGPAQTRGDLVLSFRSVQEREQLLEVMRGFYIQPGEQVLAELPLDSFDLEEVESRKRYPASGQPPWSKLSIIQTIKPDRSTYLRIVFNSAAQGYRITLTDRFTNQSSQLKFRIATDLEPRIEFLRSDPHDLSCTIERTDPSTKVGPEWSQLLHATESPTIRSYTFSTMSDLHTLESILTGFTVKYDCSPQSFTLSRSRRSALSLTRTPKSSSTTRLQILEQLHSPTHPPLTLLLAFFASWPQAPYLAIPLRPSDAFERLDPSRLALASATTTSASAPGKFAIKFPDAKFGFPTTRSKPRSRDPSPRNSVDHRPDTATSDGSPALAGSLLSAGGGRGKRESVLLDGLSSAWKEGGFAGRYDTGGTAGQGAGEAEVGYVNLADLPFAAEREEVVVGFAGSEERGRLWAALPRMGGEVGVGAEEEYGGRYGGKERDKERQKKQSKVLRKKEDEEEEGKGRHGRFWRREKE</sequence>
<dbReference type="GeneID" id="54423265"/>
<feature type="compositionally biased region" description="Basic and acidic residues" evidence="1">
    <location>
        <begin position="1369"/>
        <end position="1379"/>
    </location>
</feature>
<feature type="region of interest" description="Disordered" evidence="1">
    <location>
        <begin position="288"/>
        <end position="473"/>
    </location>
</feature>
<feature type="region of interest" description="Disordered" evidence="1">
    <location>
        <begin position="1232"/>
        <end position="1276"/>
    </location>
</feature>
<evidence type="ECO:0000313" key="5">
    <source>
        <dbReference type="EMBL" id="KAF1816172.1"/>
    </source>
</evidence>
<feature type="region of interest" description="Disordered" evidence="1">
    <location>
        <begin position="81"/>
        <end position="108"/>
    </location>
</feature>
<protein>
    <submittedName>
        <fullName evidence="5 7">Uncharacterized protein</fullName>
    </submittedName>
</protein>
<dbReference type="OrthoDB" id="4356615at2759"/>
<dbReference type="RefSeq" id="XP_033537803.1">
    <property type="nucleotide sequence ID" value="XM_033682695.1"/>
</dbReference>
<reference evidence="5 7" key="1">
    <citation type="submission" date="2020-01" db="EMBL/GenBank/DDBJ databases">
        <authorList>
            <consortium name="DOE Joint Genome Institute"/>
            <person name="Haridas S."/>
            <person name="Albert R."/>
            <person name="Binder M."/>
            <person name="Bloem J."/>
            <person name="Labutti K."/>
            <person name="Salamov A."/>
            <person name="Andreopoulos B."/>
            <person name="Baker S.E."/>
            <person name="Barry K."/>
            <person name="Bills G."/>
            <person name="Bluhm B.H."/>
            <person name="Cannon C."/>
            <person name="Castanera R."/>
            <person name="Culley D.E."/>
            <person name="Daum C."/>
            <person name="Ezra D."/>
            <person name="Gonzalez J.B."/>
            <person name="Henrissat B."/>
            <person name="Kuo A."/>
            <person name="Liang C."/>
            <person name="Lipzen A."/>
            <person name="Lutzoni F."/>
            <person name="Magnuson J."/>
            <person name="Mondo S."/>
            <person name="Nolan M."/>
            <person name="Ohm R."/>
            <person name="Pangilinan J."/>
            <person name="Park H.-J."/>
            <person name="Ramirez L."/>
            <person name="Alfaro M."/>
            <person name="Sun H."/>
            <person name="Tritt A."/>
            <person name="Yoshinaga Y."/>
            <person name="Zwiers L.-H."/>
            <person name="Turgeon B.G."/>
            <person name="Goodwin S.B."/>
            <person name="Spatafora J.W."/>
            <person name="Crous P.W."/>
            <person name="Grigoriev I.V."/>
        </authorList>
    </citation>
    <scope>NUCLEOTIDE SEQUENCE</scope>
    <source>
        <strain evidence="5 7">CBS 781.70</strain>
    </source>
</reference>
<feature type="region of interest" description="Disordered" evidence="1">
    <location>
        <begin position="127"/>
        <end position="268"/>
    </location>
</feature>
<feature type="region of interest" description="Disordered" evidence="1">
    <location>
        <begin position="1"/>
        <end position="48"/>
    </location>
</feature>
<feature type="domain" description="DUF7613" evidence="4">
    <location>
        <begin position="975"/>
        <end position="1120"/>
    </location>
</feature>
<evidence type="ECO:0000259" key="3">
    <source>
        <dbReference type="Pfam" id="PF24587"/>
    </source>
</evidence>
<accession>A0A6G1GDR9</accession>
<feature type="compositionally biased region" description="Basic and acidic residues" evidence="1">
    <location>
        <begin position="1240"/>
        <end position="1255"/>
    </location>
</feature>
<dbReference type="Pfam" id="PF24586">
    <property type="entry name" value="DUF7611"/>
    <property type="match status" value="1"/>
</dbReference>
<evidence type="ECO:0000259" key="4">
    <source>
        <dbReference type="Pfam" id="PF24588"/>
    </source>
</evidence>
<evidence type="ECO:0000256" key="1">
    <source>
        <dbReference type="SAM" id="MobiDB-lite"/>
    </source>
</evidence>
<feature type="compositionally biased region" description="Low complexity" evidence="1">
    <location>
        <begin position="1261"/>
        <end position="1271"/>
    </location>
</feature>
<feature type="region of interest" description="Disordered" evidence="1">
    <location>
        <begin position="1358"/>
        <end position="1408"/>
    </location>
</feature>
<dbReference type="Pfam" id="PF24587">
    <property type="entry name" value="DUF7612"/>
    <property type="match status" value="1"/>
</dbReference>
<proteinExistence type="predicted"/>
<dbReference type="InterPro" id="IPR056030">
    <property type="entry name" value="DUF7611"/>
</dbReference>
<reference evidence="7" key="2">
    <citation type="submission" date="2020-04" db="EMBL/GenBank/DDBJ databases">
        <authorList>
            <consortium name="NCBI Genome Project"/>
        </authorList>
    </citation>
    <scope>NUCLEOTIDE SEQUENCE</scope>
    <source>
        <strain evidence="7">CBS 781.70</strain>
    </source>
</reference>